<reference evidence="1" key="1">
    <citation type="journal article" date="2021" name="Open Biol.">
        <title>Shared evolutionary footprints suggest mitochondrial oxidative damage underlies multiple complex I losses in fungi.</title>
        <authorList>
            <person name="Schikora-Tamarit M.A."/>
            <person name="Marcet-Houben M."/>
            <person name="Nosek J."/>
            <person name="Gabaldon T."/>
        </authorList>
    </citation>
    <scope>NUCLEOTIDE SEQUENCE</scope>
    <source>
        <strain evidence="1">NCAIM Y.01608</strain>
    </source>
</reference>
<gene>
    <name evidence="1" type="ORF">OGATHE_003245</name>
</gene>
<keyword evidence="2" id="KW-1185">Reference proteome</keyword>
<proteinExistence type="predicted"/>
<evidence type="ECO:0000313" key="1">
    <source>
        <dbReference type="EMBL" id="KAH3667722.1"/>
    </source>
</evidence>
<reference evidence="1" key="2">
    <citation type="submission" date="2021-01" db="EMBL/GenBank/DDBJ databases">
        <authorList>
            <person name="Schikora-Tamarit M.A."/>
        </authorList>
    </citation>
    <scope>NUCLEOTIDE SEQUENCE</scope>
    <source>
        <strain evidence="1">NCAIM Y.01608</strain>
    </source>
</reference>
<dbReference type="EMBL" id="JAEUBD010001062">
    <property type="protein sequence ID" value="KAH3667722.1"/>
    <property type="molecule type" value="Genomic_DNA"/>
</dbReference>
<accession>A0A9P8PAD0</accession>
<organism evidence="1 2">
    <name type="scientific">Ogataea polymorpha</name>
    <dbReference type="NCBI Taxonomy" id="460523"/>
    <lineage>
        <taxon>Eukaryota</taxon>
        <taxon>Fungi</taxon>
        <taxon>Dikarya</taxon>
        <taxon>Ascomycota</taxon>
        <taxon>Saccharomycotina</taxon>
        <taxon>Pichiomycetes</taxon>
        <taxon>Pichiales</taxon>
        <taxon>Pichiaceae</taxon>
        <taxon>Ogataea</taxon>
    </lineage>
</organism>
<dbReference type="Proteomes" id="UP000788993">
    <property type="component" value="Unassembled WGS sequence"/>
</dbReference>
<protein>
    <submittedName>
        <fullName evidence="1">Uncharacterized protein</fullName>
    </submittedName>
</protein>
<comment type="caution">
    <text evidence="1">The sequence shown here is derived from an EMBL/GenBank/DDBJ whole genome shotgun (WGS) entry which is preliminary data.</text>
</comment>
<sequence>MIAPRSSGKSRLTTTLMKCVVPIVIVEIWFLEKRLSGASRTALMAFSIPTDTSGVVADLCHASTPQSASWSREGSSTTRSEFVPPNSKPMMRFLDMDSCLSLLVEKAAHVTPGQVENKRLGLARADGDLVEAPQNTAWPVRNLHVQLGNLGGSDVARVRDVTRDRGNHLPQGRVTTLDNSRLWRELGGVCILLSDGDVGIVKRRVGETVAELVARGDVVLEEVLVVDVQALGEVVLRVVHVDGAFWDNRIQQNATLAGVLARQVSKHQGSHVLVVDPAVHNADTSVVDHDDGVAAFGSDVLDQLVGVVVAQRRSIPALGRGVVDEHNACVVAAVDLWILVNEVPAEPCAVQLGLAHESVVRSIDVGRRVGTGTRAHNVRAVQRNVWATLGRVVRRQEQSPEVCKVDVGAV</sequence>
<name>A0A9P8PAD0_9ASCO</name>
<evidence type="ECO:0000313" key="2">
    <source>
        <dbReference type="Proteomes" id="UP000788993"/>
    </source>
</evidence>
<dbReference type="AlphaFoldDB" id="A0A9P8PAD0"/>